<comment type="caution">
    <text evidence="2">The sequence shown here is derived from an EMBL/GenBank/DDBJ whole genome shotgun (WGS) entry which is preliminary data.</text>
</comment>
<dbReference type="Proteomes" id="UP001415857">
    <property type="component" value="Unassembled WGS sequence"/>
</dbReference>
<protein>
    <recommendedName>
        <fullName evidence="1">FAR1 domain-containing protein</fullName>
    </recommendedName>
</protein>
<dbReference type="InterPro" id="IPR004330">
    <property type="entry name" value="FAR1_DNA_bnd_dom"/>
</dbReference>
<dbReference type="PANTHER" id="PTHR46328:SF35">
    <property type="entry name" value="PROTEIN FAR1-RELATED SEQUENCE 5-LIKE"/>
    <property type="match status" value="1"/>
</dbReference>
<gene>
    <name evidence="2" type="ORF">L1049_021558</name>
</gene>
<dbReference type="PANTHER" id="PTHR46328">
    <property type="entry name" value="FAR-RED IMPAIRED RESPONSIVE (FAR1) FAMILY PROTEIN-RELATED"/>
    <property type="match status" value="1"/>
</dbReference>
<reference evidence="2 3" key="1">
    <citation type="journal article" date="2024" name="Plant J.">
        <title>Genome sequences and population genomics reveal climatic adaptation and genomic divergence between two closely related sweetgum species.</title>
        <authorList>
            <person name="Xu W.Q."/>
            <person name="Ren C.Q."/>
            <person name="Zhang X.Y."/>
            <person name="Comes H.P."/>
            <person name="Liu X.H."/>
            <person name="Li Y.G."/>
            <person name="Kettle C.J."/>
            <person name="Jalonen R."/>
            <person name="Gaisberger H."/>
            <person name="Ma Y.Z."/>
            <person name="Qiu Y.X."/>
        </authorList>
    </citation>
    <scope>NUCLEOTIDE SEQUENCE [LARGE SCALE GENOMIC DNA]</scope>
    <source>
        <strain evidence="2">Hangzhou</strain>
    </source>
</reference>
<dbReference type="EMBL" id="JBBPBK010000363">
    <property type="protein sequence ID" value="KAK9265599.1"/>
    <property type="molecule type" value="Genomic_DNA"/>
</dbReference>
<evidence type="ECO:0000313" key="2">
    <source>
        <dbReference type="EMBL" id="KAK9265599.1"/>
    </source>
</evidence>
<evidence type="ECO:0000313" key="3">
    <source>
        <dbReference type="Proteomes" id="UP001415857"/>
    </source>
</evidence>
<proteinExistence type="predicted"/>
<organism evidence="2 3">
    <name type="scientific">Liquidambar formosana</name>
    <name type="common">Formosan gum</name>
    <dbReference type="NCBI Taxonomy" id="63359"/>
    <lineage>
        <taxon>Eukaryota</taxon>
        <taxon>Viridiplantae</taxon>
        <taxon>Streptophyta</taxon>
        <taxon>Embryophyta</taxon>
        <taxon>Tracheophyta</taxon>
        <taxon>Spermatophyta</taxon>
        <taxon>Magnoliopsida</taxon>
        <taxon>eudicotyledons</taxon>
        <taxon>Gunneridae</taxon>
        <taxon>Pentapetalae</taxon>
        <taxon>Saxifragales</taxon>
        <taxon>Altingiaceae</taxon>
        <taxon>Liquidambar</taxon>
    </lineage>
</organism>
<accession>A0AAP0N6G1</accession>
<name>A0AAP0N6G1_LIQFO</name>
<dbReference type="Pfam" id="PF03101">
    <property type="entry name" value="FAR1"/>
    <property type="match status" value="1"/>
</dbReference>
<dbReference type="AlphaFoldDB" id="A0AAP0N6G1"/>
<evidence type="ECO:0000259" key="1">
    <source>
        <dbReference type="Pfam" id="PF03101"/>
    </source>
</evidence>
<sequence length="182" mass="20602">MNGVESVDGKQCKEPKVNMVFRSKYDTCQFYSKFAKKEGFGIKKCSVKCDLDGVVKYFSLTCSRNDKNLSEEKNTLNPRPSVKLGCKAKINIIVRSVCIYVISKVSLTHNYGLSPRKSCHFPFHRIVNPTSKRMLELNVKAGIPLVKSYLTLVIRNEGYDRVNFGERDARNLLQSLGILGLE</sequence>
<keyword evidence="3" id="KW-1185">Reference proteome</keyword>
<feature type="domain" description="FAR1" evidence="1">
    <location>
        <begin position="29"/>
        <end position="114"/>
    </location>
</feature>